<sequence>MRWARVVALLLAGFLDAASASAAAAAAAAAVAPGHRRLDLSDSIHRRADGGKGDSGNSLLYINSSPALTFRYTTAHAVFSNWIGVWKADARAATRPREDSAVARNFARGVEGEVRITAASSSSGLAAGKYLAFLFSQGLPVAGPVEFELAGSDSDPCRDLDLAKYCTDHNRCIPPHALCQGECSGGQKRCFDGCIAQDDFCNPAAFGACPAAKPSVWQGGMCCDGGREGTQGGENCIPQTLPCNPELGKECFGKCVSKHDFCHGDAFGVCPAAKPSIWQGGVCCNGGSDGTPGGENCSPQKPPCNPKAGRECSGKCVSKTSTC</sequence>
<evidence type="ECO:0000313" key="2">
    <source>
        <dbReference type="EMBL" id="KHN95469.1"/>
    </source>
</evidence>
<gene>
    <name evidence="2" type="ORF">MAM_06746</name>
</gene>
<feature type="chain" id="PRO_5002096709" evidence="1">
    <location>
        <begin position="21"/>
        <end position="323"/>
    </location>
</feature>
<keyword evidence="1" id="KW-0732">Signal</keyword>
<organism evidence="2 3">
    <name type="scientific">Metarhizium album (strain ARSEF 1941)</name>
    <dbReference type="NCBI Taxonomy" id="1081103"/>
    <lineage>
        <taxon>Eukaryota</taxon>
        <taxon>Fungi</taxon>
        <taxon>Dikarya</taxon>
        <taxon>Ascomycota</taxon>
        <taxon>Pezizomycotina</taxon>
        <taxon>Sordariomycetes</taxon>
        <taxon>Hypocreomycetidae</taxon>
        <taxon>Hypocreales</taxon>
        <taxon>Clavicipitaceae</taxon>
        <taxon>Metarhizium</taxon>
    </lineage>
</organism>
<dbReference type="AlphaFoldDB" id="A0A0B2WP70"/>
<dbReference type="GeneID" id="63741201"/>
<accession>A0A0B2WP70</accession>
<name>A0A0B2WP70_METAS</name>
<evidence type="ECO:0000313" key="3">
    <source>
        <dbReference type="Proteomes" id="UP000030816"/>
    </source>
</evidence>
<keyword evidence="3" id="KW-1185">Reference proteome</keyword>
<dbReference type="OrthoDB" id="4941506at2759"/>
<protein>
    <submittedName>
        <fullName evidence="2">Uncharacterized protein</fullName>
    </submittedName>
</protein>
<feature type="signal peptide" evidence="1">
    <location>
        <begin position="1"/>
        <end position="20"/>
    </location>
</feature>
<dbReference type="HOGENOM" id="CLU_089711_0_0_1"/>
<comment type="caution">
    <text evidence="2">The sequence shown here is derived from an EMBL/GenBank/DDBJ whole genome shotgun (WGS) entry which is preliminary data.</text>
</comment>
<proteinExistence type="predicted"/>
<dbReference type="Proteomes" id="UP000030816">
    <property type="component" value="Unassembled WGS sequence"/>
</dbReference>
<dbReference type="EMBL" id="AZHE01000023">
    <property type="protein sequence ID" value="KHN95469.1"/>
    <property type="molecule type" value="Genomic_DNA"/>
</dbReference>
<reference evidence="2 3" key="1">
    <citation type="journal article" date="2014" name="Proc. Natl. Acad. Sci. U.S.A.">
        <title>Trajectory and genomic determinants of fungal-pathogen speciation and host adaptation.</title>
        <authorList>
            <person name="Hu X."/>
            <person name="Xiao G."/>
            <person name="Zheng P."/>
            <person name="Shang Y."/>
            <person name="Su Y."/>
            <person name="Zhang X."/>
            <person name="Liu X."/>
            <person name="Zhan S."/>
            <person name="St Leger R.J."/>
            <person name="Wang C."/>
        </authorList>
    </citation>
    <scope>NUCLEOTIDE SEQUENCE [LARGE SCALE GENOMIC DNA]</scope>
    <source>
        <strain evidence="2 3">ARSEF 1941</strain>
    </source>
</reference>
<evidence type="ECO:0000256" key="1">
    <source>
        <dbReference type="SAM" id="SignalP"/>
    </source>
</evidence>
<dbReference type="RefSeq" id="XP_040676535.1">
    <property type="nucleotide sequence ID" value="XM_040825544.1"/>
</dbReference>